<reference evidence="1 2" key="1">
    <citation type="journal article" date="2003" name="J. Bacteriol.">
        <title>Complete genome sequence of the oral pathogenic bacterium Porphyromonas gingivalis strain W83.</title>
        <authorList>
            <person name="Nelson K."/>
            <person name="Fleishmann R."/>
            <person name="DeBoy R."/>
            <person name="Paulsen I."/>
            <person name="Fouts D."/>
            <person name="Eisen J."/>
            <person name="Daugherty S."/>
            <person name="Dodson R."/>
            <person name="Durkin A."/>
            <person name="Gwinn M."/>
            <person name="Haft D."/>
            <person name="Kolonay J."/>
            <person name="Nelson W."/>
            <person name="White O."/>
            <person name="Mason T."/>
            <person name="Tallon L."/>
            <person name="Gray J."/>
            <person name="Granger D."/>
            <person name="Tettelin H."/>
            <person name="Dong H."/>
            <person name="Galvin J."/>
            <person name="Duncan M."/>
            <person name="Dewhirst F."/>
            <person name="Fraser C."/>
        </authorList>
    </citation>
    <scope>NUCLEOTIDE SEQUENCE [LARGE SCALE GENOMIC DNA]</scope>
    <source>
        <strain evidence="2">ATCC BAA-308 / W83</strain>
    </source>
</reference>
<dbReference type="EMBL" id="AE015924">
    <property type="protein sequence ID" value="AAQ66986.1"/>
    <property type="molecule type" value="Genomic_DNA"/>
</dbReference>
<accession>Q7MTE7</accession>
<gene>
    <name evidence="1" type="ordered locus">PG_2019</name>
</gene>
<keyword evidence="2" id="KW-1185">Reference proteome</keyword>
<dbReference type="AlphaFoldDB" id="Q7MTE7"/>
<name>Q7MTE7_PORGI</name>
<evidence type="ECO:0000313" key="2">
    <source>
        <dbReference type="Proteomes" id="UP000000588"/>
    </source>
</evidence>
<dbReference type="InterPro" id="IPR020031">
    <property type="entry name" value="CRISPR-assoc_Cas5p"/>
</dbReference>
<dbReference type="HOGENOM" id="CLU_1128274_0_0_10"/>
<dbReference type="EnsemblBacteria" id="AAQ66986">
    <property type="protein sequence ID" value="AAQ66986"/>
    <property type="gene ID" value="PG_2019"/>
</dbReference>
<proteinExistence type="predicted"/>
<evidence type="ECO:0008006" key="3">
    <source>
        <dbReference type="Google" id="ProtNLM"/>
    </source>
</evidence>
<protein>
    <recommendedName>
        <fullName evidence="3">Type I-PGING CRISPR-associated protein Cas5p</fullName>
    </recommendedName>
</protein>
<dbReference type="NCBIfam" id="TIGR03488">
    <property type="entry name" value="cas_Cas5p"/>
    <property type="match status" value="1"/>
</dbReference>
<dbReference type="KEGG" id="pgi:PG_2019"/>
<dbReference type="STRING" id="242619.PG_2019"/>
<dbReference type="CDD" id="cd09716">
    <property type="entry name" value="Cas5_I"/>
    <property type="match status" value="1"/>
</dbReference>
<dbReference type="Proteomes" id="UP000000588">
    <property type="component" value="Chromosome"/>
</dbReference>
<evidence type="ECO:0000313" key="1">
    <source>
        <dbReference type="EMBL" id="AAQ66986.1"/>
    </source>
</evidence>
<dbReference type="eggNOG" id="ENOG50329FE">
    <property type="taxonomic scope" value="Bacteria"/>
</dbReference>
<organism evidence="1 2">
    <name type="scientific">Porphyromonas gingivalis (strain ATCC BAA-308 / W83)</name>
    <dbReference type="NCBI Taxonomy" id="242619"/>
    <lineage>
        <taxon>Bacteria</taxon>
        <taxon>Pseudomonadati</taxon>
        <taxon>Bacteroidota</taxon>
        <taxon>Bacteroidia</taxon>
        <taxon>Bacteroidales</taxon>
        <taxon>Porphyromonadaceae</taxon>
        <taxon>Porphyromonas</taxon>
    </lineage>
</organism>
<sequence>MERGHRQLNRHRLRCHKMKYNMKNIDLSILGKDPDLSASIKLHIEPHAPISMVSELPGSYYKALLYPDKHILCGLFENVLGWHFSRKDREIITKEIKNIRKKTKKGYIPPTIRSIFIPLLSDFFELDSVRIVSTDSPFFYNDLWKRAFRRKDAGKIHFGGTQNIDYTLVMDKFRFMCENERTLETEEKTDQKEEKFLRENIDRISFFYTTPTNREYLFFEGNYECVIKMDPQLVDLLSKTLPQQNMGYLGNSEGWVTLYLEEKS</sequence>